<sequence>MFGGVGNFPDNGAASCERHSDTYKQICPKRGKPRTPSPRTPTHMSPRGDPECHPRVGCAKTDACDVRTPRTRKSIDGTCTCVGPMSLLPAHDVPADRCGAVGSTFDASLPAKKHKQDGASSMESARSAAGSCCSQSRPQIGFIGSLERLWNKTLK</sequence>
<dbReference type="EMBL" id="CADEAL010004086">
    <property type="protein sequence ID" value="CAB1451362.1"/>
    <property type="molecule type" value="Genomic_DNA"/>
</dbReference>
<gene>
    <name evidence="2" type="ORF">PLEPLA_LOCUS39055</name>
</gene>
<evidence type="ECO:0000256" key="1">
    <source>
        <dbReference type="SAM" id="MobiDB-lite"/>
    </source>
</evidence>
<proteinExistence type="predicted"/>
<comment type="caution">
    <text evidence="2">The sequence shown here is derived from an EMBL/GenBank/DDBJ whole genome shotgun (WGS) entry which is preliminary data.</text>
</comment>
<protein>
    <submittedName>
        <fullName evidence="2">Uncharacterized protein</fullName>
    </submittedName>
</protein>
<evidence type="ECO:0000313" key="3">
    <source>
        <dbReference type="Proteomes" id="UP001153269"/>
    </source>
</evidence>
<evidence type="ECO:0000313" key="2">
    <source>
        <dbReference type="EMBL" id="CAB1451362.1"/>
    </source>
</evidence>
<name>A0A9N7VL80_PLEPL</name>
<feature type="region of interest" description="Disordered" evidence="1">
    <location>
        <begin position="25"/>
        <end position="53"/>
    </location>
</feature>
<dbReference type="Proteomes" id="UP001153269">
    <property type="component" value="Unassembled WGS sequence"/>
</dbReference>
<reference evidence="2" key="1">
    <citation type="submission" date="2020-03" db="EMBL/GenBank/DDBJ databases">
        <authorList>
            <person name="Weist P."/>
        </authorList>
    </citation>
    <scope>NUCLEOTIDE SEQUENCE</scope>
</reference>
<keyword evidence="3" id="KW-1185">Reference proteome</keyword>
<dbReference type="AlphaFoldDB" id="A0A9N7VL80"/>
<accession>A0A9N7VL80</accession>
<organism evidence="2 3">
    <name type="scientific">Pleuronectes platessa</name>
    <name type="common">European plaice</name>
    <dbReference type="NCBI Taxonomy" id="8262"/>
    <lineage>
        <taxon>Eukaryota</taxon>
        <taxon>Metazoa</taxon>
        <taxon>Chordata</taxon>
        <taxon>Craniata</taxon>
        <taxon>Vertebrata</taxon>
        <taxon>Euteleostomi</taxon>
        <taxon>Actinopterygii</taxon>
        <taxon>Neopterygii</taxon>
        <taxon>Teleostei</taxon>
        <taxon>Neoteleostei</taxon>
        <taxon>Acanthomorphata</taxon>
        <taxon>Carangaria</taxon>
        <taxon>Pleuronectiformes</taxon>
        <taxon>Pleuronectoidei</taxon>
        <taxon>Pleuronectidae</taxon>
        <taxon>Pleuronectes</taxon>
    </lineage>
</organism>